<gene>
    <name evidence="4" type="ORF">L0664_17740</name>
</gene>
<keyword evidence="1" id="KW-1133">Transmembrane helix</keyword>
<reference evidence="4 5" key="1">
    <citation type="submission" date="2022-01" db="EMBL/GenBank/DDBJ databases">
        <title>Octadecabacter sp. nov., isolated from a marine alga.</title>
        <authorList>
            <person name="Jin M.S."/>
            <person name="Kim H.M."/>
            <person name="Han D.M."/>
            <person name="Jung J.J."/>
            <person name="Jeon C.O."/>
        </authorList>
    </citation>
    <scope>NUCLEOTIDE SEQUENCE [LARGE SCALE GENOMIC DNA]</scope>
    <source>
        <strain evidence="4 5">G9-8</strain>
    </source>
</reference>
<protein>
    <submittedName>
        <fullName evidence="4">GGDEF domain-containing phosphodiesterase</fullName>
    </submittedName>
</protein>
<dbReference type="SMART" id="SM00267">
    <property type="entry name" value="GGDEF"/>
    <property type="match status" value="1"/>
</dbReference>
<dbReference type="PANTHER" id="PTHR33121">
    <property type="entry name" value="CYCLIC DI-GMP PHOSPHODIESTERASE PDEF"/>
    <property type="match status" value="1"/>
</dbReference>
<dbReference type="SUPFAM" id="SSF141868">
    <property type="entry name" value="EAL domain-like"/>
    <property type="match status" value="1"/>
</dbReference>
<dbReference type="InterPro" id="IPR029787">
    <property type="entry name" value="Nucleotide_cyclase"/>
</dbReference>
<dbReference type="Proteomes" id="UP001200557">
    <property type="component" value="Unassembled WGS sequence"/>
</dbReference>
<dbReference type="InterPro" id="IPR001633">
    <property type="entry name" value="EAL_dom"/>
</dbReference>
<sequence>MRKLTGIPEQTAHRALAIVGFAASCIAAFVILGTTGLFAGMIFAPLLSVLALNTRDVPAEDVELSKQQKRPFIVGCLARFLGHIGHPTVAMIVEIDDFDRLEEVYGRQALEGALTFAQDSIETHLTADDVTVHLDGPRFVSALAPQGPHDLETMLNTCTRIQHSMANAPLVTELPVQLSASIGFAASNRIERPTAERLMEGAFSALAEARRKAPNAVRGFSKSISIKRASDIKIVKDAARAFERGEIFAYFQPQVRMGDGSLSGFEALTRWHHPERGIVSPADFLPALEQAGLMQQLGDTMIKQAIQALTFWDKSGLKVPRIGVNFSTHELRNPRLVDRIAMHLDVSNIAPERLVIEVLETVIASEGDDDIIGNLAALADLGCGIDLDDFGTGYASITNIKRFSVGRIKIDRSFVTGIDSDPEQQNMVTAILNMADRLGVRTLAEGIETRGERDALRRLGCEDAQGFYFARPMPIQETVDWAAAYFGTAQEPVRLTKRAG</sequence>
<dbReference type="Gene3D" id="3.20.20.450">
    <property type="entry name" value="EAL domain"/>
    <property type="match status" value="1"/>
</dbReference>
<dbReference type="SMART" id="SM00052">
    <property type="entry name" value="EAL"/>
    <property type="match status" value="1"/>
</dbReference>
<dbReference type="CDD" id="cd01948">
    <property type="entry name" value="EAL"/>
    <property type="match status" value="1"/>
</dbReference>
<dbReference type="RefSeq" id="WP_235227243.1">
    <property type="nucleotide sequence ID" value="NZ_JAKGAQ010000006.1"/>
</dbReference>
<accession>A0ABS9D0R6</accession>
<dbReference type="InterPro" id="IPR043128">
    <property type="entry name" value="Rev_trsase/Diguanyl_cyclase"/>
</dbReference>
<feature type="domain" description="EAL" evidence="2">
    <location>
        <begin position="231"/>
        <end position="486"/>
    </location>
</feature>
<feature type="transmembrane region" description="Helical" evidence="1">
    <location>
        <begin position="21"/>
        <end position="47"/>
    </location>
</feature>
<proteinExistence type="predicted"/>
<dbReference type="EMBL" id="JAKGAQ010000006">
    <property type="protein sequence ID" value="MCF2872912.1"/>
    <property type="molecule type" value="Genomic_DNA"/>
</dbReference>
<dbReference type="PROSITE" id="PS50883">
    <property type="entry name" value="EAL"/>
    <property type="match status" value="1"/>
</dbReference>
<dbReference type="PROSITE" id="PS50887">
    <property type="entry name" value="GGDEF"/>
    <property type="match status" value="1"/>
</dbReference>
<evidence type="ECO:0000313" key="4">
    <source>
        <dbReference type="EMBL" id="MCF2872912.1"/>
    </source>
</evidence>
<dbReference type="Gene3D" id="3.30.70.270">
    <property type="match status" value="1"/>
</dbReference>
<dbReference type="PROSITE" id="PS51257">
    <property type="entry name" value="PROKAR_LIPOPROTEIN"/>
    <property type="match status" value="1"/>
</dbReference>
<keyword evidence="1" id="KW-0812">Transmembrane</keyword>
<comment type="caution">
    <text evidence="4">The sequence shown here is derived from an EMBL/GenBank/DDBJ whole genome shotgun (WGS) entry which is preliminary data.</text>
</comment>
<feature type="domain" description="GGDEF" evidence="3">
    <location>
        <begin position="86"/>
        <end position="222"/>
    </location>
</feature>
<evidence type="ECO:0000256" key="1">
    <source>
        <dbReference type="SAM" id="Phobius"/>
    </source>
</evidence>
<dbReference type="InterPro" id="IPR000160">
    <property type="entry name" value="GGDEF_dom"/>
</dbReference>
<dbReference type="InterPro" id="IPR050706">
    <property type="entry name" value="Cyclic-di-GMP_PDE-like"/>
</dbReference>
<dbReference type="SUPFAM" id="SSF55073">
    <property type="entry name" value="Nucleotide cyclase"/>
    <property type="match status" value="1"/>
</dbReference>
<dbReference type="PANTHER" id="PTHR33121:SF70">
    <property type="entry name" value="SIGNALING PROTEIN YKOW"/>
    <property type="match status" value="1"/>
</dbReference>
<dbReference type="Pfam" id="PF00563">
    <property type="entry name" value="EAL"/>
    <property type="match status" value="1"/>
</dbReference>
<dbReference type="InterPro" id="IPR035919">
    <property type="entry name" value="EAL_sf"/>
</dbReference>
<organism evidence="4 5">
    <name type="scientific">Octadecabacter dasysiphoniae</name>
    <dbReference type="NCBI Taxonomy" id="2909341"/>
    <lineage>
        <taxon>Bacteria</taxon>
        <taxon>Pseudomonadati</taxon>
        <taxon>Pseudomonadota</taxon>
        <taxon>Alphaproteobacteria</taxon>
        <taxon>Rhodobacterales</taxon>
        <taxon>Roseobacteraceae</taxon>
        <taxon>Octadecabacter</taxon>
    </lineage>
</organism>
<evidence type="ECO:0000259" key="2">
    <source>
        <dbReference type="PROSITE" id="PS50883"/>
    </source>
</evidence>
<evidence type="ECO:0000313" key="5">
    <source>
        <dbReference type="Proteomes" id="UP001200557"/>
    </source>
</evidence>
<keyword evidence="5" id="KW-1185">Reference proteome</keyword>
<keyword evidence="1" id="KW-0472">Membrane</keyword>
<evidence type="ECO:0000259" key="3">
    <source>
        <dbReference type="PROSITE" id="PS50887"/>
    </source>
</evidence>
<name>A0ABS9D0R6_9RHOB</name>
<dbReference type="Pfam" id="PF00990">
    <property type="entry name" value="GGDEF"/>
    <property type="match status" value="1"/>
</dbReference>